<feature type="transmembrane region" description="Helical" evidence="1">
    <location>
        <begin position="66"/>
        <end position="84"/>
    </location>
</feature>
<evidence type="ECO:0000313" key="2">
    <source>
        <dbReference type="EMBL" id="MFC3198594.1"/>
    </source>
</evidence>
<name>A0ABV7JKU8_9SPHI</name>
<dbReference type="Proteomes" id="UP001595526">
    <property type="component" value="Unassembled WGS sequence"/>
</dbReference>
<keyword evidence="1" id="KW-1133">Transmembrane helix</keyword>
<reference evidence="3" key="1">
    <citation type="journal article" date="2019" name="Int. J. Syst. Evol. Microbiol.">
        <title>The Global Catalogue of Microorganisms (GCM) 10K type strain sequencing project: providing services to taxonomists for standard genome sequencing and annotation.</title>
        <authorList>
            <consortium name="The Broad Institute Genomics Platform"/>
            <consortium name="The Broad Institute Genome Sequencing Center for Infectious Disease"/>
            <person name="Wu L."/>
            <person name="Ma J."/>
        </authorList>
    </citation>
    <scope>NUCLEOTIDE SEQUENCE [LARGE SCALE GENOMIC DNA]</scope>
    <source>
        <strain evidence="3">KCTC 52416</strain>
    </source>
</reference>
<dbReference type="EMBL" id="JBHRTA010000038">
    <property type="protein sequence ID" value="MFC3198594.1"/>
    <property type="molecule type" value="Genomic_DNA"/>
</dbReference>
<feature type="transmembrane region" description="Helical" evidence="1">
    <location>
        <begin position="40"/>
        <end position="60"/>
    </location>
</feature>
<feature type="transmembrane region" description="Helical" evidence="1">
    <location>
        <begin position="147"/>
        <end position="171"/>
    </location>
</feature>
<evidence type="ECO:0000256" key="1">
    <source>
        <dbReference type="SAM" id="Phobius"/>
    </source>
</evidence>
<gene>
    <name evidence="2" type="ORF">ACFOET_13295</name>
</gene>
<feature type="transmembrane region" description="Helical" evidence="1">
    <location>
        <begin position="125"/>
        <end position="141"/>
    </location>
</feature>
<accession>A0ABV7JKU8</accession>
<evidence type="ECO:0000313" key="3">
    <source>
        <dbReference type="Proteomes" id="UP001595526"/>
    </source>
</evidence>
<organism evidence="2 3">
    <name type="scientific">Parapedobacter deserti</name>
    <dbReference type="NCBI Taxonomy" id="1912957"/>
    <lineage>
        <taxon>Bacteria</taxon>
        <taxon>Pseudomonadati</taxon>
        <taxon>Bacteroidota</taxon>
        <taxon>Sphingobacteriia</taxon>
        <taxon>Sphingobacteriales</taxon>
        <taxon>Sphingobacteriaceae</taxon>
        <taxon>Parapedobacter</taxon>
    </lineage>
</organism>
<protein>
    <submittedName>
        <fullName evidence="2">Uncharacterized protein</fullName>
    </submittedName>
</protein>
<dbReference type="RefSeq" id="WP_379023400.1">
    <property type="nucleotide sequence ID" value="NZ_JBHRTA010000038.1"/>
</dbReference>
<keyword evidence="3" id="KW-1185">Reference proteome</keyword>
<sequence>MKGFDEIQQLWQRQEPEPNVSFDAVLRRVKTNRASLAKKLFWQSVSVAVAILVLLWMFIAVDFSTWTTYLALAIMIGCISYYLFTQWKDYRNISNSAQLLSKPQDYINYLKTFQQKRNRFNTRNYAVYEACIAVAFALYGIEMYFALPFWTFAGAVIFIIFWFLICHFVFMKQYIHNENTRIQEMIDNLERIKGQFRDDR</sequence>
<comment type="caution">
    <text evidence="2">The sequence shown here is derived from an EMBL/GenBank/DDBJ whole genome shotgun (WGS) entry which is preliminary data.</text>
</comment>
<keyword evidence="1" id="KW-0472">Membrane</keyword>
<proteinExistence type="predicted"/>
<keyword evidence="1" id="KW-0812">Transmembrane</keyword>